<keyword evidence="2" id="KW-1003">Cell membrane</keyword>
<dbReference type="EMBL" id="BAHD01000016">
    <property type="protein sequence ID" value="GAB95074.1"/>
    <property type="molecule type" value="Genomic_DNA"/>
</dbReference>
<dbReference type="Pfam" id="PF06271">
    <property type="entry name" value="RDD"/>
    <property type="match status" value="1"/>
</dbReference>
<gene>
    <name evidence="9" type="ORF">KILIM_016_00140</name>
</gene>
<evidence type="ECO:0000256" key="5">
    <source>
        <dbReference type="ARBA" id="ARBA00023136"/>
    </source>
</evidence>
<keyword evidence="10" id="KW-1185">Reference proteome</keyword>
<evidence type="ECO:0000256" key="3">
    <source>
        <dbReference type="ARBA" id="ARBA00022692"/>
    </source>
</evidence>
<evidence type="ECO:0000313" key="10">
    <source>
        <dbReference type="Proteomes" id="UP000008366"/>
    </source>
</evidence>
<feature type="region of interest" description="Disordered" evidence="6">
    <location>
        <begin position="1"/>
        <end position="21"/>
    </location>
</feature>
<name>K6X8C1_9MICO</name>
<dbReference type="InterPro" id="IPR016795">
    <property type="entry name" value="UCP021697"/>
</dbReference>
<evidence type="ECO:0000256" key="1">
    <source>
        <dbReference type="ARBA" id="ARBA00004651"/>
    </source>
</evidence>
<dbReference type="InterPro" id="IPR051791">
    <property type="entry name" value="Pra-immunoreactive"/>
</dbReference>
<dbReference type="RefSeq" id="WP_006591606.1">
    <property type="nucleotide sequence ID" value="NZ_BAHD01000016.1"/>
</dbReference>
<comment type="subcellular location">
    <subcellularLocation>
        <location evidence="1">Cell membrane</location>
        <topology evidence="1">Multi-pass membrane protein</topology>
    </subcellularLocation>
</comment>
<dbReference type="Proteomes" id="UP000008366">
    <property type="component" value="Unassembled WGS sequence"/>
</dbReference>
<accession>K6X8C1</accession>
<dbReference type="PANTHER" id="PTHR36115:SF6">
    <property type="entry name" value="PROLINE-RICH ANTIGEN HOMOLOG"/>
    <property type="match status" value="1"/>
</dbReference>
<protein>
    <recommendedName>
        <fullName evidence="8">RDD domain-containing protein</fullName>
    </recommendedName>
</protein>
<proteinExistence type="predicted"/>
<evidence type="ECO:0000256" key="7">
    <source>
        <dbReference type="SAM" id="Phobius"/>
    </source>
</evidence>
<dbReference type="InterPro" id="IPR010432">
    <property type="entry name" value="RDD"/>
</dbReference>
<dbReference type="AlphaFoldDB" id="K6X8C1"/>
<feature type="domain" description="RDD" evidence="8">
    <location>
        <begin position="38"/>
        <end position="145"/>
    </location>
</feature>
<keyword evidence="3 7" id="KW-0812">Transmembrane</keyword>
<keyword evidence="5 7" id="KW-0472">Membrane</keyword>
<dbReference type="OrthoDB" id="5187110at2"/>
<organism evidence="9 10">
    <name type="scientific">Kineosphaera limosa NBRC 100340</name>
    <dbReference type="NCBI Taxonomy" id="1184609"/>
    <lineage>
        <taxon>Bacteria</taxon>
        <taxon>Bacillati</taxon>
        <taxon>Actinomycetota</taxon>
        <taxon>Actinomycetes</taxon>
        <taxon>Micrococcales</taxon>
        <taxon>Dermatophilaceae</taxon>
        <taxon>Kineosphaera</taxon>
    </lineage>
</organism>
<reference evidence="9 10" key="1">
    <citation type="submission" date="2012-08" db="EMBL/GenBank/DDBJ databases">
        <title>Whole genome shotgun sequence of Kineosphaera limosa NBRC 100340.</title>
        <authorList>
            <person name="Yoshida I."/>
            <person name="Isaki S."/>
            <person name="Hosoyama A."/>
            <person name="Tsuchikane K."/>
            <person name="Katsumata H."/>
            <person name="Ando Y."/>
            <person name="Ohji S."/>
            <person name="Hamada M."/>
            <person name="Tamura T."/>
            <person name="Yamazoe A."/>
            <person name="Yamazaki S."/>
            <person name="Fujita N."/>
        </authorList>
    </citation>
    <scope>NUCLEOTIDE SEQUENCE [LARGE SCALE GENOMIC DNA]</scope>
    <source>
        <strain evidence="9 10">NBRC 100340</strain>
    </source>
</reference>
<evidence type="ECO:0000313" key="9">
    <source>
        <dbReference type="EMBL" id="GAB95074.1"/>
    </source>
</evidence>
<dbReference type="STRING" id="1184609.KILIM_016_00140"/>
<comment type="caution">
    <text evidence="9">The sequence shown here is derived from an EMBL/GenBank/DDBJ whole genome shotgun (WGS) entry which is preliminary data.</text>
</comment>
<evidence type="ECO:0000256" key="4">
    <source>
        <dbReference type="ARBA" id="ARBA00022989"/>
    </source>
</evidence>
<dbReference type="GO" id="GO:0005886">
    <property type="term" value="C:plasma membrane"/>
    <property type="evidence" value="ECO:0007669"/>
    <property type="project" value="UniProtKB-SubCell"/>
</dbReference>
<dbReference type="PIRSF" id="PIRSF021697">
    <property type="entry name" value="UCP021697"/>
    <property type="match status" value="1"/>
</dbReference>
<keyword evidence="4 7" id="KW-1133">Transmembrane helix</keyword>
<dbReference type="PANTHER" id="PTHR36115">
    <property type="entry name" value="PROLINE-RICH ANTIGEN HOMOLOG-RELATED"/>
    <property type="match status" value="1"/>
</dbReference>
<sequence>MIDREAIGSWLQGPPRSREDAYPGRRLGLPQEGPGSLAPFGRRVVALFIDGILAQLIAMALLGYVQGEGGLGTFKPLLVVFIMNVFMVGTGGYTIGHRLMGLRVDRCPRGYAGFGRGLIRSALLCLGIPPLIVGGDGRGLHDRLAGTVIVRSR</sequence>
<dbReference type="eggNOG" id="COG1714">
    <property type="taxonomic scope" value="Bacteria"/>
</dbReference>
<evidence type="ECO:0000256" key="6">
    <source>
        <dbReference type="SAM" id="MobiDB-lite"/>
    </source>
</evidence>
<evidence type="ECO:0000259" key="8">
    <source>
        <dbReference type="Pfam" id="PF06271"/>
    </source>
</evidence>
<evidence type="ECO:0000256" key="2">
    <source>
        <dbReference type="ARBA" id="ARBA00022475"/>
    </source>
</evidence>
<feature type="transmembrane region" description="Helical" evidence="7">
    <location>
        <begin position="44"/>
        <end position="65"/>
    </location>
</feature>
<feature type="transmembrane region" description="Helical" evidence="7">
    <location>
        <begin position="77"/>
        <end position="96"/>
    </location>
</feature>